<proteinExistence type="predicted"/>
<dbReference type="AlphaFoldDB" id="A0A8J6FUZ7"/>
<sequence length="118" mass="13391">MPQFLQHWVRWNVQQPPSGLQEGGRLPWCWHLTSRSVLPGGSPGEELNSLTLVWFRDLPYRLEFGCNTQLTALKSPHLNADFVAELKCSHHSFSWPSDPIPCQKHPSASALFCTRLSP</sequence>
<dbReference type="Proteomes" id="UP000770717">
    <property type="component" value="Unassembled WGS sequence"/>
</dbReference>
<comment type="caution">
    <text evidence="1">The sequence shown here is derived from an EMBL/GenBank/DDBJ whole genome shotgun (WGS) entry which is preliminary data.</text>
</comment>
<reference evidence="1" key="1">
    <citation type="thesis" date="2020" institute="ProQuest LLC" country="789 East Eisenhower Parkway, Ann Arbor, MI, USA">
        <title>Comparative Genomics and Chromosome Evolution.</title>
        <authorList>
            <person name="Mudd A.B."/>
        </authorList>
    </citation>
    <scope>NUCLEOTIDE SEQUENCE</scope>
    <source>
        <strain evidence="1">HN-11 Male</strain>
        <tissue evidence="1">Kidney and liver</tissue>
    </source>
</reference>
<evidence type="ECO:0000313" key="2">
    <source>
        <dbReference type="Proteomes" id="UP000770717"/>
    </source>
</evidence>
<protein>
    <submittedName>
        <fullName evidence="1">Uncharacterized protein</fullName>
    </submittedName>
</protein>
<evidence type="ECO:0000313" key="1">
    <source>
        <dbReference type="EMBL" id="KAG9493981.1"/>
    </source>
</evidence>
<dbReference type="EMBL" id="WNTK01000001">
    <property type="protein sequence ID" value="KAG9493981.1"/>
    <property type="molecule type" value="Genomic_DNA"/>
</dbReference>
<organism evidence="1 2">
    <name type="scientific">Eleutherodactylus coqui</name>
    <name type="common">Puerto Rican coqui</name>
    <dbReference type="NCBI Taxonomy" id="57060"/>
    <lineage>
        <taxon>Eukaryota</taxon>
        <taxon>Metazoa</taxon>
        <taxon>Chordata</taxon>
        <taxon>Craniata</taxon>
        <taxon>Vertebrata</taxon>
        <taxon>Euteleostomi</taxon>
        <taxon>Amphibia</taxon>
        <taxon>Batrachia</taxon>
        <taxon>Anura</taxon>
        <taxon>Neobatrachia</taxon>
        <taxon>Hyloidea</taxon>
        <taxon>Eleutherodactylidae</taxon>
        <taxon>Eleutherodactylinae</taxon>
        <taxon>Eleutherodactylus</taxon>
        <taxon>Eleutherodactylus</taxon>
    </lineage>
</organism>
<accession>A0A8J6FUZ7</accession>
<name>A0A8J6FUZ7_ELECQ</name>
<gene>
    <name evidence="1" type="ORF">GDO78_001706</name>
</gene>
<keyword evidence="2" id="KW-1185">Reference proteome</keyword>